<dbReference type="InterPro" id="IPR012938">
    <property type="entry name" value="Glc/Sorbosone_DH"/>
</dbReference>
<proteinExistence type="predicted"/>
<dbReference type="Gene3D" id="2.120.10.30">
    <property type="entry name" value="TolB, C-terminal domain"/>
    <property type="match status" value="1"/>
</dbReference>
<dbReference type="Pfam" id="PF07995">
    <property type="entry name" value="GSDH"/>
    <property type="match status" value="1"/>
</dbReference>
<accession>A0A1I1MF27</accession>
<keyword evidence="4" id="KW-1185">Reference proteome</keyword>
<evidence type="ECO:0000259" key="2">
    <source>
        <dbReference type="Pfam" id="PF07995"/>
    </source>
</evidence>
<evidence type="ECO:0000313" key="3">
    <source>
        <dbReference type="EMBL" id="SFC84034.1"/>
    </source>
</evidence>
<organism evidence="3 4">
    <name type="scientific">Spirosoma endophyticum</name>
    <dbReference type="NCBI Taxonomy" id="662367"/>
    <lineage>
        <taxon>Bacteria</taxon>
        <taxon>Pseudomonadati</taxon>
        <taxon>Bacteroidota</taxon>
        <taxon>Cytophagia</taxon>
        <taxon>Cytophagales</taxon>
        <taxon>Cytophagaceae</taxon>
        <taxon>Spirosoma</taxon>
    </lineage>
</organism>
<dbReference type="EMBL" id="FOLQ01000002">
    <property type="protein sequence ID" value="SFC84034.1"/>
    <property type="molecule type" value="Genomic_DNA"/>
</dbReference>
<sequence>MPLRYFLVLLLSTKLLAQTPKLQLSLVASGLTRPSDVVVLSPTEFLVSQTDGKIQLVRNGVVQATPFLDISDKIRDPTWEGIFGIALHPDYVSNGYIYIHYSNSIMTSVFARYTRKALNPDQADPAMELVFLTIPYPNGGHRSGKIGFGTDGYFYLTTGDSSSGSRGPVSNTDSLAQKLAQNLQDLHGKMLCIDVNNGNSYVIPATNPYANASDGTRPEIYALGLRNPWRWSFDRQNGDFWLGDIGQDGWEELNFTAANTPAPQNYGWPYFEGSHPYALSCPPNGTYHTSLLDYPGYTNNGGQSVSITGGFVYRGSAYPSLKGWYVYGDYATGTYWTLKRNANGTYQTILQATSVVGSSPVSFAEGAGGELYVLSLADGKLYQLVAEVIVITSVQDGSWSSPATWNCNCLPTANDDVIISNGHTVSVGQPAQVKSVTMKGKLQFTNTGTVSF</sequence>
<dbReference type="InterPro" id="IPR011042">
    <property type="entry name" value="6-blade_b-propeller_TolB-like"/>
</dbReference>
<dbReference type="Proteomes" id="UP000198598">
    <property type="component" value="Unassembled WGS sequence"/>
</dbReference>
<dbReference type="InterPro" id="IPR011041">
    <property type="entry name" value="Quinoprot_gluc/sorb_DH_b-prop"/>
</dbReference>
<protein>
    <submittedName>
        <fullName evidence="3">Glucose/arabinose dehydrogenase, beta-propeller fold</fullName>
    </submittedName>
</protein>
<reference evidence="3 4" key="1">
    <citation type="submission" date="2016-10" db="EMBL/GenBank/DDBJ databases">
        <authorList>
            <person name="de Groot N.N."/>
        </authorList>
    </citation>
    <scope>NUCLEOTIDE SEQUENCE [LARGE SCALE GENOMIC DNA]</scope>
    <source>
        <strain evidence="3 4">DSM 26130</strain>
    </source>
</reference>
<feature type="chain" id="PRO_5011663951" evidence="1">
    <location>
        <begin position="18"/>
        <end position="452"/>
    </location>
</feature>
<evidence type="ECO:0000256" key="1">
    <source>
        <dbReference type="SAM" id="SignalP"/>
    </source>
</evidence>
<evidence type="ECO:0000313" key="4">
    <source>
        <dbReference type="Proteomes" id="UP000198598"/>
    </source>
</evidence>
<dbReference type="PANTHER" id="PTHR19328">
    <property type="entry name" value="HEDGEHOG-INTERACTING PROTEIN"/>
    <property type="match status" value="1"/>
</dbReference>
<keyword evidence="1" id="KW-0732">Signal</keyword>
<dbReference type="PANTHER" id="PTHR19328:SF75">
    <property type="entry name" value="ALDOSE SUGAR DEHYDROGENASE YLII"/>
    <property type="match status" value="1"/>
</dbReference>
<feature type="domain" description="Glucose/Sorbosone dehydrogenase" evidence="2">
    <location>
        <begin position="32"/>
        <end position="382"/>
    </location>
</feature>
<dbReference type="STRING" id="662367.SAMN05216167_102556"/>
<dbReference type="SUPFAM" id="SSF50952">
    <property type="entry name" value="Soluble quinoprotein glucose dehydrogenase"/>
    <property type="match status" value="1"/>
</dbReference>
<feature type="signal peptide" evidence="1">
    <location>
        <begin position="1"/>
        <end position="17"/>
    </location>
</feature>
<gene>
    <name evidence="3" type="ORF">SAMN05216167_102556</name>
</gene>
<dbReference type="AlphaFoldDB" id="A0A1I1MF27"/>
<name>A0A1I1MF27_9BACT</name>
<dbReference type="RefSeq" id="WP_093824624.1">
    <property type="nucleotide sequence ID" value="NZ_FOLQ01000002.1"/>
</dbReference>
<dbReference type="OrthoDB" id="9770043at2"/>